<dbReference type="Pfam" id="PF12937">
    <property type="entry name" value="F-box-like"/>
    <property type="match status" value="1"/>
</dbReference>
<dbReference type="InParanoid" id="A0A6P4B1W3"/>
<dbReference type="SUPFAM" id="SSF81383">
    <property type="entry name" value="F-box domain"/>
    <property type="match status" value="1"/>
</dbReference>
<feature type="domain" description="Ubiquitin-like" evidence="2">
    <location>
        <begin position="1"/>
        <end position="81"/>
    </location>
</feature>
<dbReference type="InterPro" id="IPR029071">
    <property type="entry name" value="Ubiquitin-like_domsf"/>
</dbReference>
<dbReference type="PROSITE" id="PS50181">
    <property type="entry name" value="FBOX"/>
    <property type="match status" value="1"/>
</dbReference>
<dbReference type="KEGG" id="zju:107435592"/>
<dbReference type="SUPFAM" id="SSF54236">
    <property type="entry name" value="Ubiquitin-like"/>
    <property type="match status" value="1"/>
</dbReference>
<evidence type="ECO:0000313" key="4">
    <source>
        <dbReference type="Proteomes" id="UP001652623"/>
    </source>
</evidence>
<sequence length="516" mass="56927">MKLRVRNTESKQTLRIEVPDSCSFYQLKQFIAQAIDSSPSSLRLSLNRHEELHASSPQDSLHSIGITAGDLIFYSILPSGSSSQTLASHSHSQSQSSSSSSSMAKQIEHDDLQRQHRETVNPIPPVGETLMEGSSVQVKNLNSQTYEFNSSNSVYGDERVLREGLNTQKEEGHGFSGCAASMDIDDETIELVGKKFAVPFYLRRVLKEVLGEELEENGEGHKLIVIAVHAALKESGFVWFDSLSGMRVDRFHLPDEWPSMGFTVSLCYTLPELLANGGGNPSNLTETVVVKFQSLGHLLNVYGSVANDSSGPYRVCLDKNRFFPAINSLRANRNPQGEIAEFWRIVKDGLALPLLIDLCAKAGLASPPCLMRLPPDLKLKILEFLPGNDIVKVGCACKDLQILSCNDDLWKQKYVEEFGSGTAAPGLVPWKKRFATFWESKKAARSAPVGYNGPFFMPLRRDPIIFQAPPAGMRGGDYDRFPGLSAPAPFGQPGRLPRYQYRRLFTPNCNLGGLSG</sequence>
<dbReference type="PANTHER" id="PTHR47602:SF2">
    <property type="entry name" value="F-BOX PROTEIN SKIP22"/>
    <property type="match status" value="1"/>
</dbReference>
<protein>
    <submittedName>
        <fullName evidence="5">F-box protein SKIP22</fullName>
    </submittedName>
</protein>
<proteinExistence type="predicted"/>
<name>A0A6P4B1W3_ZIZJJ</name>
<dbReference type="FunCoup" id="A0A6P4B1W3">
    <property type="interactions" value="2179"/>
</dbReference>
<gene>
    <name evidence="5" type="primary">LOC107435592</name>
</gene>
<reference evidence="5" key="1">
    <citation type="submission" date="2025-08" db="UniProtKB">
        <authorList>
            <consortium name="RefSeq"/>
        </authorList>
    </citation>
    <scope>IDENTIFICATION</scope>
    <source>
        <tissue evidence="5">Seedling</tissue>
    </source>
</reference>
<dbReference type="InterPro" id="IPR001810">
    <property type="entry name" value="F-box_dom"/>
</dbReference>
<dbReference type="PROSITE" id="PS50053">
    <property type="entry name" value="UBIQUITIN_2"/>
    <property type="match status" value="1"/>
</dbReference>
<keyword evidence="4" id="KW-1185">Reference proteome</keyword>
<dbReference type="Gene3D" id="1.20.1280.50">
    <property type="match status" value="1"/>
</dbReference>
<feature type="domain" description="F-box" evidence="3">
    <location>
        <begin position="367"/>
        <end position="413"/>
    </location>
</feature>
<feature type="compositionally biased region" description="Basic and acidic residues" evidence="1">
    <location>
        <begin position="106"/>
        <end position="119"/>
    </location>
</feature>
<dbReference type="GeneID" id="107435592"/>
<dbReference type="InterPro" id="IPR000626">
    <property type="entry name" value="Ubiquitin-like_dom"/>
</dbReference>
<dbReference type="InterPro" id="IPR036047">
    <property type="entry name" value="F-box-like_dom_sf"/>
</dbReference>
<evidence type="ECO:0000313" key="5">
    <source>
        <dbReference type="RefSeq" id="XP_015902711.3"/>
    </source>
</evidence>
<organism evidence="4 5">
    <name type="scientific">Ziziphus jujuba</name>
    <name type="common">Chinese jujube</name>
    <name type="synonym">Ziziphus sativa</name>
    <dbReference type="NCBI Taxonomy" id="326968"/>
    <lineage>
        <taxon>Eukaryota</taxon>
        <taxon>Viridiplantae</taxon>
        <taxon>Streptophyta</taxon>
        <taxon>Embryophyta</taxon>
        <taxon>Tracheophyta</taxon>
        <taxon>Spermatophyta</taxon>
        <taxon>Magnoliopsida</taxon>
        <taxon>eudicotyledons</taxon>
        <taxon>Gunneridae</taxon>
        <taxon>Pentapetalae</taxon>
        <taxon>rosids</taxon>
        <taxon>fabids</taxon>
        <taxon>Rosales</taxon>
        <taxon>Rhamnaceae</taxon>
        <taxon>Paliureae</taxon>
        <taxon>Ziziphus</taxon>
    </lineage>
</organism>
<evidence type="ECO:0000259" key="2">
    <source>
        <dbReference type="PROSITE" id="PS50053"/>
    </source>
</evidence>
<dbReference type="Gene3D" id="3.40.1000.30">
    <property type="match status" value="1"/>
</dbReference>
<dbReference type="Gene3D" id="3.10.20.90">
    <property type="entry name" value="Phosphatidylinositol 3-kinase Catalytic Subunit, Chain A, domain 1"/>
    <property type="match status" value="1"/>
</dbReference>
<evidence type="ECO:0000259" key="3">
    <source>
        <dbReference type="PROSITE" id="PS50181"/>
    </source>
</evidence>
<accession>A0A6P4B1W3</accession>
<dbReference type="RefSeq" id="XP_015902711.3">
    <property type="nucleotide sequence ID" value="XM_016047225.4"/>
</dbReference>
<dbReference type="Proteomes" id="UP001652623">
    <property type="component" value="Chromosome 9"/>
</dbReference>
<feature type="compositionally biased region" description="Low complexity" evidence="1">
    <location>
        <begin position="84"/>
        <end position="102"/>
    </location>
</feature>
<dbReference type="AlphaFoldDB" id="A0A6P4B1W3"/>
<dbReference type="SMART" id="SM00256">
    <property type="entry name" value="FBOX"/>
    <property type="match status" value="1"/>
</dbReference>
<dbReference type="PANTHER" id="PTHR47602">
    <property type="entry name" value="F-BOX PROTEIN SKIP22"/>
    <property type="match status" value="1"/>
</dbReference>
<feature type="region of interest" description="Disordered" evidence="1">
    <location>
        <begin position="84"/>
        <end position="128"/>
    </location>
</feature>
<dbReference type="CDD" id="cd22165">
    <property type="entry name" value="F-box_AtSKIP22-like"/>
    <property type="match status" value="1"/>
</dbReference>
<evidence type="ECO:0000256" key="1">
    <source>
        <dbReference type="SAM" id="MobiDB-lite"/>
    </source>
</evidence>